<dbReference type="SUPFAM" id="SSF55831">
    <property type="entry name" value="Thymidylate synthase/dCMP hydroxymethylase"/>
    <property type="match status" value="1"/>
</dbReference>
<dbReference type="Gene3D" id="3.30.572.10">
    <property type="entry name" value="Thymidylate synthase/dCMP hydroxymethylase domain"/>
    <property type="match status" value="1"/>
</dbReference>
<dbReference type="Proteomes" id="UP001530315">
    <property type="component" value="Unassembled WGS sequence"/>
</dbReference>
<sequence length="228" mass="25289">MHQPADQQAAVLTCHQVWEEMNRATDGGVLVRNFSRRIAMNRGFVVETALFPREALDAYSSYNLGQPISEAQQNTYFSEHRGGSQGDYREGIEAKIANVVDCLARFPFSKRAVITVPNNSNAPHTSDADAKCLREVHFYLDVPQVNADSKSKKFILNATVLMRAQAAEIFPKNVHFVGRLMETIAQHLKIKGALAGSDNDASDGKDVVSMVEIGELFYLATTLVSVRW</sequence>
<dbReference type="InterPro" id="IPR036926">
    <property type="entry name" value="Thymidate_synth/dCMP_Mease_sf"/>
</dbReference>
<organism evidence="1 2">
    <name type="scientific">Stephanodiscus triporus</name>
    <dbReference type="NCBI Taxonomy" id="2934178"/>
    <lineage>
        <taxon>Eukaryota</taxon>
        <taxon>Sar</taxon>
        <taxon>Stramenopiles</taxon>
        <taxon>Ochrophyta</taxon>
        <taxon>Bacillariophyta</taxon>
        <taxon>Coscinodiscophyceae</taxon>
        <taxon>Thalassiosirophycidae</taxon>
        <taxon>Stephanodiscales</taxon>
        <taxon>Stephanodiscaceae</taxon>
        <taxon>Stephanodiscus</taxon>
    </lineage>
</organism>
<name>A0ABD3PC89_9STRA</name>
<reference evidence="1 2" key="1">
    <citation type="submission" date="2024-10" db="EMBL/GenBank/DDBJ databases">
        <title>Updated reference genomes for cyclostephanoid diatoms.</title>
        <authorList>
            <person name="Roberts W.R."/>
            <person name="Alverson A.J."/>
        </authorList>
    </citation>
    <scope>NUCLEOTIDE SEQUENCE [LARGE SCALE GENOMIC DNA]</scope>
    <source>
        <strain evidence="1 2">AJA276-08</strain>
    </source>
</reference>
<evidence type="ECO:0000313" key="2">
    <source>
        <dbReference type="Proteomes" id="UP001530315"/>
    </source>
</evidence>
<gene>
    <name evidence="1" type="ORF">ACHAW5_007470</name>
</gene>
<evidence type="ECO:0000313" key="1">
    <source>
        <dbReference type="EMBL" id="KAL3785407.1"/>
    </source>
</evidence>
<keyword evidence="2" id="KW-1185">Reference proteome</keyword>
<proteinExistence type="predicted"/>
<protein>
    <submittedName>
        <fullName evidence="1">Uncharacterized protein</fullName>
    </submittedName>
</protein>
<comment type="caution">
    <text evidence="1">The sequence shown here is derived from an EMBL/GenBank/DDBJ whole genome shotgun (WGS) entry which is preliminary data.</text>
</comment>
<dbReference type="EMBL" id="JALLAZ020000891">
    <property type="protein sequence ID" value="KAL3785407.1"/>
    <property type="molecule type" value="Genomic_DNA"/>
</dbReference>
<accession>A0ABD3PC89</accession>
<dbReference type="AlphaFoldDB" id="A0ABD3PC89"/>